<dbReference type="EMBL" id="CP044456">
    <property type="protein sequence ID" value="QIC71760.1"/>
    <property type="molecule type" value="Genomic_DNA"/>
</dbReference>
<accession>A0A6C0Y6N0</accession>
<name>A0A6C0Y6N0_9GAMM</name>
<organism evidence="1 2">
    <name type="scientific">Acinetobacter indicus</name>
    <dbReference type="NCBI Taxonomy" id="756892"/>
    <lineage>
        <taxon>Bacteria</taxon>
        <taxon>Pseudomonadati</taxon>
        <taxon>Pseudomonadota</taxon>
        <taxon>Gammaproteobacteria</taxon>
        <taxon>Moraxellales</taxon>
        <taxon>Moraxellaceae</taxon>
        <taxon>Acinetobacter</taxon>
    </lineage>
</organism>
<protein>
    <submittedName>
        <fullName evidence="1">Uncharacterized protein</fullName>
    </submittedName>
</protein>
<reference evidence="1 2" key="1">
    <citation type="submission" date="2019-09" db="EMBL/GenBank/DDBJ databases">
        <title>Non-baumannii Acinetobacter spp. carrying blaNDM-1 isolated in China.</title>
        <authorList>
            <person name="Cui C."/>
            <person name="Chen C."/>
            <person name="Sun J."/>
            <person name="Liu Y."/>
        </authorList>
    </citation>
    <scope>NUCLEOTIDE SEQUENCE [LARGE SCALE GENOMIC DNA]</scope>
    <source>
        <strain evidence="1 2">B18</strain>
        <plasmid evidence="2">pb18-1</plasmid>
    </source>
</reference>
<evidence type="ECO:0000313" key="2">
    <source>
        <dbReference type="Proteomes" id="UP000503440"/>
    </source>
</evidence>
<dbReference type="RefSeq" id="WP_163146419.1">
    <property type="nucleotide sequence ID" value="NZ_CP044456.1"/>
</dbReference>
<sequence>MKISDLTDKGLHDELHHVIYHLNNWYSGEEIDPEMIPVMIKSLANLQLAEQEKRREQDYSIVGGK</sequence>
<proteinExistence type="predicted"/>
<evidence type="ECO:0000313" key="1">
    <source>
        <dbReference type="EMBL" id="QIC71760.1"/>
    </source>
</evidence>
<geneLocation type="plasmid" evidence="2">
    <name>pb18-1</name>
</geneLocation>
<gene>
    <name evidence="1" type="ORF">FSC09_15320</name>
</gene>
<dbReference type="Proteomes" id="UP000503440">
    <property type="component" value="Plasmid pB18-1"/>
</dbReference>
<dbReference type="AlphaFoldDB" id="A0A6C0Y6N0"/>
<keyword evidence="1" id="KW-0614">Plasmid</keyword>